<dbReference type="SMART" id="SM00256">
    <property type="entry name" value="FBOX"/>
    <property type="match status" value="1"/>
</dbReference>
<dbReference type="Gene3D" id="3.80.10.10">
    <property type="entry name" value="Ribonuclease Inhibitor"/>
    <property type="match status" value="1"/>
</dbReference>
<dbReference type="OrthoDB" id="3259156at2759"/>
<feature type="region of interest" description="Disordered" evidence="1">
    <location>
        <begin position="459"/>
        <end position="481"/>
    </location>
</feature>
<dbReference type="SUPFAM" id="SSF81383">
    <property type="entry name" value="F-box domain"/>
    <property type="match status" value="1"/>
</dbReference>
<keyword evidence="4" id="KW-1185">Reference proteome</keyword>
<dbReference type="EMBL" id="KN835551">
    <property type="protein sequence ID" value="KIK36187.1"/>
    <property type="molecule type" value="Genomic_DNA"/>
</dbReference>
<protein>
    <recommendedName>
        <fullName evidence="2">F-box domain-containing protein</fullName>
    </recommendedName>
</protein>
<reference evidence="3 4" key="1">
    <citation type="submission" date="2014-04" db="EMBL/GenBank/DDBJ databases">
        <authorList>
            <consortium name="DOE Joint Genome Institute"/>
            <person name="Kuo A."/>
            <person name="Ruytinx J."/>
            <person name="Rineau F."/>
            <person name="Colpaert J."/>
            <person name="Kohler A."/>
            <person name="Nagy L.G."/>
            <person name="Floudas D."/>
            <person name="Copeland A."/>
            <person name="Barry K.W."/>
            <person name="Cichocki N."/>
            <person name="Veneault-Fourrey C."/>
            <person name="LaButti K."/>
            <person name="Lindquist E.A."/>
            <person name="Lipzen A."/>
            <person name="Lundell T."/>
            <person name="Morin E."/>
            <person name="Murat C."/>
            <person name="Sun H."/>
            <person name="Tunlid A."/>
            <person name="Henrissat B."/>
            <person name="Grigoriev I.V."/>
            <person name="Hibbett D.S."/>
            <person name="Martin F."/>
            <person name="Nordberg H.P."/>
            <person name="Cantor M.N."/>
            <person name="Hua S.X."/>
        </authorList>
    </citation>
    <scope>NUCLEOTIDE SEQUENCE [LARGE SCALE GENOMIC DNA]</scope>
    <source>
        <strain evidence="3 4">UH-Slu-Lm8-n1</strain>
    </source>
</reference>
<dbReference type="HOGENOM" id="CLU_029044_0_0_1"/>
<accession>A0A0D0APA3</accession>
<organism evidence="3 4">
    <name type="scientific">Suillus luteus UH-Slu-Lm8-n1</name>
    <dbReference type="NCBI Taxonomy" id="930992"/>
    <lineage>
        <taxon>Eukaryota</taxon>
        <taxon>Fungi</taxon>
        <taxon>Dikarya</taxon>
        <taxon>Basidiomycota</taxon>
        <taxon>Agaricomycotina</taxon>
        <taxon>Agaricomycetes</taxon>
        <taxon>Agaricomycetidae</taxon>
        <taxon>Boletales</taxon>
        <taxon>Suillineae</taxon>
        <taxon>Suillaceae</taxon>
        <taxon>Suillus</taxon>
    </lineage>
</organism>
<evidence type="ECO:0000256" key="1">
    <source>
        <dbReference type="SAM" id="MobiDB-lite"/>
    </source>
</evidence>
<dbReference type="InterPro" id="IPR032675">
    <property type="entry name" value="LRR_dom_sf"/>
</dbReference>
<feature type="domain" description="F-box" evidence="2">
    <location>
        <begin position="136"/>
        <end position="181"/>
    </location>
</feature>
<evidence type="ECO:0000313" key="4">
    <source>
        <dbReference type="Proteomes" id="UP000054485"/>
    </source>
</evidence>
<dbReference type="Pfam" id="PF12937">
    <property type="entry name" value="F-box-like"/>
    <property type="match status" value="1"/>
</dbReference>
<evidence type="ECO:0000313" key="3">
    <source>
        <dbReference type="EMBL" id="KIK36187.1"/>
    </source>
</evidence>
<proteinExistence type="predicted"/>
<dbReference type="InterPro" id="IPR001810">
    <property type="entry name" value="F-box_dom"/>
</dbReference>
<sequence>MYFLSRRSAEPLRQSSDLDIAGRRSAAVDTSTGPQEKSPNRVLKRVTTLFNPRKRTLSKNTSPIGSHGAVGFIRDAATAYPRSSSDSSTTSPDEIRRPSGLGRRASLMESLPSESIAPEWSNGNGGLLAEHATHAGVAIQNLPVELLETILSLLPKSDLPRIALVSTQLCDASRNTLYRILDLQSISESQVEKLCRTLATHASLAARVQSFSCHFWPATTSSDGHLIPSLDLATALHNMSNLETLTLRTFVSVFSQSASLSFRLKTLVILDDTISTEQIIDILHFLKNQSSLQHLAFPNVVENLFSPENSFRQHIFASGLARETILPSLSQLHAPPQLTMAICSLLGQTLQTVVLDVTTTLYTGFRPAALLRAIQGVSKLDVVFTHEVDKRTVEKFLGAAGGILSGSGAANCRGLVVLEVEVLWMEDDTAEILYDIIDAVISRFNGLRTLKLTTPFRSRQSHLSTPPLSGSLQLSAPSHSPTTPSFGLSSMLITSPVGAVLSSEFVTSGTEKTHAKIWTKACPTLNDIQFCFPDPSPEADVALCGVWFHRKGDS</sequence>
<dbReference type="STRING" id="930992.A0A0D0APA3"/>
<gene>
    <name evidence="3" type="ORF">CY34DRAFT_16547</name>
</gene>
<feature type="compositionally biased region" description="Polar residues" evidence="1">
    <location>
        <begin position="28"/>
        <end position="37"/>
    </location>
</feature>
<dbReference type="PROSITE" id="PS50181">
    <property type="entry name" value="FBOX"/>
    <property type="match status" value="1"/>
</dbReference>
<dbReference type="InParanoid" id="A0A0D0APA3"/>
<name>A0A0D0APA3_9AGAM</name>
<feature type="region of interest" description="Disordered" evidence="1">
    <location>
        <begin position="80"/>
        <end position="108"/>
    </location>
</feature>
<feature type="region of interest" description="Disordered" evidence="1">
    <location>
        <begin position="1"/>
        <end position="41"/>
    </location>
</feature>
<evidence type="ECO:0000259" key="2">
    <source>
        <dbReference type="PROSITE" id="PS50181"/>
    </source>
</evidence>
<dbReference type="AlphaFoldDB" id="A0A0D0APA3"/>
<dbReference type="Proteomes" id="UP000054485">
    <property type="component" value="Unassembled WGS sequence"/>
</dbReference>
<dbReference type="InterPro" id="IPR036047">
    <property type="entry name" value="F-box-like_dom_sf"/>
</dbReference>
<reference evidence="4" key="2">
    <citation type="submission" date="2015-01" db="EMBL/GenBank/DDBJ databases">
        <title>Evolutionary Origins and Diversification of the Mycorrhizal Mutualists.</title>
        <authorList>
            <consortium name="DOE Joint Genome Institute"/>
            <consortium name="Mycorrhizal Genomics Consortium"/>
            <person name="Kohler A."/>
            <person name="Kuo A."/>
            <person name="Nagy L.G."/>
            <person name="Floudas D."/>
            <person name="Copeland A."/>
            <person name="Barry K.W."/>
            <person name="Cichocki N."/>
            <person name="Veneault-Fourrey C."/>
            <person name="LaButti K."/>
            <person name="Lindquist E.A."/>
            <person name="Lipzen A."/>
            <person name="Lundell T."/>
            <person name="Morin E."/>
            <person name="Murat C."/>
            <person name="Riley R."/>
            <person name="Ohm R."/>
            <person name="Sun H."/>
            <person name="Tunlid A."/>
            <person name="Henrissat B."/>
            <person name="Grigoriev I.V."/>
            <person name="Hibbett D.S."/>
            <person name="Martin F."/>
        </authorList>
    </citation>
    <scope>NUCLEOTIDE SEQUENCE [LARGE SCALE GENOMIC DNA]</scope>
    <source>
        <strain evidence="4">UH-Slu-Lm8-n1</strain>
    </source>
</reference>